<keyword evidence="6" id="KW-0547">Nucleotide-binding</keyword>
<dbReference type="GO" id="GO:0005524">
    <property type="term" value="F:ATP binding"/>
    <property type="evidence" value="ECO:0007669"/>
    <property type="project" value="UniProtKB-KW"/>
</dbReference>
<keyword evidence="7" id="KW-0067">ATP-binding</keyword>
<reference evidence="10 11" key="1">
    <citation type="submission" date="2018-06" db="EMBL/GenBank/DDBJ databases">
        <authorList>
            <consortium name="Pathogen Informatics"/>
            <person name="Doyle S."/>
        </authorList>
    </citation>
    <scope>NUCLEOTIDE SEQUENCE [LARGE SCALE GENOMIC DNA]</scope>
    <source>
        <strain evidence="8 10">NCTC5047</strain>
        <strain evidence="9 11">NCTC9617</strain>
    </source>
</reference>
<protein>
    <recommendedName>
        <fullName evidence="4">2-(5''-triphosphoribosyl)-3'-dephosphocoenzyme-A synthase</fullName>
        <ecNumber evidence="3">2.4.2.52</ecNumber>
    </recommendedName>
</protein>
<name>A0A0E1H017_KLEPN</name>
<organism evidence="9 11">
    <name type="scientific">Klebsiella pneumoniae</name>
    <dbReference type="NCBI Taxonomy" id="573"/>
    <lineage>
        <taxon>Bacteria</taxon>
        <taxon>Pseudomonadati</taxon>
        <taxon>Pseudomonadota</taxon>
        <taxon>Gammaproteobacteria</taxon>
        <taxon>Enterobacterales</taxon>
        <taxon>Enterobacteriaceae</taxon>
        <taxon>Klebsiella/Raoultella group</taxon>
        <taxon>Klebsiella</taxon>
        <taxon>Klebsiella pneumoniae complex</taxon>
    </lineage>
</organism>
<evidence type="ECO:0000313" key="9">
    <source>
        <dbReference type="EMBL" id="STW39132.1"/>
    </source>
</evidence>
<comment type="similarity">
    <text evidence="2">Belongs to the CitG/MdcB family.</text>
</comment>
<dbReference type="Gene3D" id="1.10.4200.10">
    <property type="entry name" value="Triphosphoribosyl-dephospho-CoA protein"/>
    <property type="match status" value="1"/>
</dbReference>
<evidence type="ECO:0000256" key="3">
    <source>
        <dbReference type="ARBA" id="ARBA00012074"/>
    </source>
</evidence>
<dbReference type="EMBL" id="UGLH01000004">
    <property type="protein sequence ID" value="STT72546.1"/>
    <property type="molecule type" value="Genomic_DNA"/>
</dbReference>
<dbReference type="EMBL" id="UGNC01000004">
    <property type="protein sequence ID" value="STW39132.1"/>
    <property type="molecule type" value="Genomic_DNA"/>
</dbReference>
<keyword evidence="5 9" id="KW-0808">Transferase</keyword>
<dbReference type="AlphaFoldDB" id="A0A0E1H017"/>
<accession>A0A0E1H017</accession>
<sequence length="160" mass="16316">MLGGEGQSQAIADAAAALARLPDGFAPKSFSKGLRASRRWQVPGAREEAQCGFPHITRLALPQLQHSRARGASEPQAQLDALMAIMTSLSDTCVLSRAGMAGLQAMQQGACEVLAAGGCASFAGRAALARLDAIMLALNASPGGAADLLAATLFLDRVAG</sequence>
<dbReference type="GO" id="GO:0046917">
    <property type="term" value="F:triphosphoribosyl-dephospho-CoA synthase activity"/>
    <property type="evidence" value="ECO:0007669"/>
    <property type="project" value="UniProtKB-EC"/>
</dbReference>
<dbReference type="Pfam" id="PF01874">
    <property type="entry name" value="CitG"/>
    <property type="match status" value="1"/>
</dbReference>
<dbReference type="EC" id="2.4.2.52" evidence="3"/>
<dbReference type="PANTHER" id="PTHR30201">
    <property type="entry name" value="TRIPHOSPHORIBOSYL-DEPHOSPHO-COA SYNTHASE"/>
    <property type="match status" value="1"/>
</dbReference>
<evidence type="ECO:0000256" key="6">
    <source>
        <dbReference type="ARBA" id="ARBA00022741"/>
    </source>
</evidence>
<dbReference type="Proteomes" id="UP000255167">
    <property type="component" value="Unassembled WGS sequence"/>
</dbReference>
<dbReference type="InterPro" id="IPR002736">
    <property type="entry name" value="CitG"/>
</dbReference>
<proteinExistence type="inferred from homology"/>
<evidence type="ECO:0000256" key="5">
    <source>
        <dbReference type="ARBA" id="ARBA00022679"/>
    </source>
</evidence>
<gene>
    <name evidence="8" type="ORF">NCTC5047_00228</name>
    <name evidence="9" type="ORF">NCTC9617_00653</name>
</gene>
<evidence type="ECO:0000313" key="10">
    <source>
        <dbReference type="Proteomes" id="UP000254340"/>
    </source>
</evidence>
<evidence type="ECO:0000313" key="8">
    <source>
        <dbReference type="EMBL" id="STT72546.1"/>
    </source>
</evidence>
<evidence type="ECO:0000256" key="7">
    <source>
        <dbReference type="ARBA" id="ARBA00022840"/>
    </source>
</evidence>
<evidence type="ECO:0000256" key="4">
    <source>
        <dbReference type="ARBA" id="ARBA00020625"/>
    </source>
</evidence>
<evidence type="ECO:0000313" key="11">
    <source>
        <dbReference type="Proteomes" id="UP000255167"/>
    </source>
</evidence>
<evidence type="ECO:0000256" key="1">
    <source>
        <dbReference type="ARBA" id="ARBA00001210"/>
    </source>
</evidence>
<comment type="catalytic activity">
    <reaction evidence="1">
        <text>3'-dephospho-CoA + ATP = 2'-(5''-triphospho-alpha-D-ribosyl)-3'-dephospho-CoA + adenine</text>
        <dbReference type="Rhea" id="RHEA:15117"/>
        <dbReference type="ChEBI" id="CHEBI:16708"/>
        <dbReference type="ChEBI" id="CHEBI:30616"/>
        <dbReference type="ChEBI" id="CHEBI:57328"/>
        <dbReference type="ChEBI" id="CHEBI:61378"/>
        <dbReference type="EC" id="2.4.2.52"/>
    </reaction>
</comment>
<dbReference type="KEGG" id="kpx:PMK1_03881"/>
<evidence type="ECO:0000256" key="2">
    <source>
        <dbReference type="ARBA" id="ARBA00006812"/>
    </source>
</evidence>
<dbReference type="GO" id="GO:0051191">
    <property type="term" value="P:prosthetic group biosynthetic process"/>
    <property type="evidence" value="ECO:0007669"/>
    <property type="project" value="TreeGrafter"/>
</dbReference>
<dbReference type="Proteomes" id="UP000254340">
    <property type="component" value="Unassembled WGS sequence"/>
</dbReference>
<dbReference type="PANTHER" id="PTHR30201:SF2">
    <property type="entry name" value="2-(5''-TRIPHOSPHORIBOSYL)-3'-DEPHOSPHOCOENZYME-A SYNTHASE"/>
    <property type="match status" value="1"/>
</dbReference>